<accession>A0A120G6Q3</accession>
<comment type="caution">
    <text evidence="1">The sequence shown here is derived from an EMBL/GenBank/DDBJ whole genome shotgun (WGS) entry which is preliminary data.</text>
</comment>
<evidence type="ECO:0000313" key="1">
    <source>
        <dbReference type="EMBL" id="KWV86034.1"/>
    </source>
</evidence>
<organism evidence="1 2">
    <name type="scientific">Pseudomonas fluorescens</name>
    <dbReference type="NCBI Taxonomy" id="294"/>
    <lineage>
        <taxon>Bacteria</taxon>
        <taxon>Pseudomonadati</taxon>
        <taxon>Pseudomonadota</taxon>
        <taxon>Gammaproteobacteria</taxon>
        <taxon>Pseudomonadales</taxon>
        <taxon>Pseudomonadaceae</taxon>
        <taxon>Pseudomonas</taxon>
    </lineage>
</organism>
<name>A0A120G6Q3_PSEFL</name>
<dbReference type="EMBL" id="LCYA01000107">
    <property type="protein sequence ID" value="KWV86034.1"/>
    <property type="molecule type" value="Genomic_DNA"/>
</dbReference>
<proteinExistence type="predicted"/>
<protein>
    <submittedName>
        <fullName evidence="1">Uncharacterized protein</fullName>
    </submittedName>
</protein>
<reference evidence="1 2" key="1">
    <citation type="submission" date="2015-05" db="EMBL/GenBank/DDBJ databases">
        <title>A genomic and transcriptomic approach to investigate the blue pigment phenotype in Pseudomonas fluorescens.</title>
        <authorList>
            <person name="Andreani N.A."/>
            <person name="Cardazzo B."/>
        </authorList>
    </citation>
    <scope>NUCLEOTIDE SEQUENCE [LARGE SCALE GENOMIC DNA]</scope>
    <source>
        <strain evidence="1 2">Ps_22</strain>
    </source>
</reference>
<dbReference type="Proteomes" id="UP000061348">
    <property type="component" value="Unassembled WGS sequence"/>
</dbReference>
<dbReference type="AlphaFoldDB" id="A0A120G6Q3"/>
<dbReference type="PATRIC" id="fig|294.194.peg.4809"/>
<sequence>MLGKRCLSSSHMAQCVAARRPSSKPASASKNVPLHTEAVRRAWPEALRNQSTSAVFSSMACSMAGAPGTTRVSMAAGSNCAKATVSTLKPSAVGISPPARLALCNT</sequence>
<evidence type="ECO:0000313" key="2">
    <source>
        <dbReference type="Proteomes" id="UP000061348"/>
    </source>
</evidence>
<gene>
    <name evidence="1" type="ORF">PFLmoz3_04324</name>
</gene>